<sequence>MKEALEQALLICKKHEKLVNDLLYHNLDKNTYKKKLSLCLSIEREMQLFLADVAEHKFEIILEKESMNIFYYLQKYFLHLHEKNTSDLYKKNPRIRTRIINNKIETIQISF</sequence>
<accession>F0P0D5</accession>
<dbReference type="HOGENOM" id="CLU_2157358_0_0_10"/>
<name>F0P0D5_WEEVC</name>
<proteinExistence type="predicted"/>
<dbReference type="KEGG" id="wvi:Weevi_0704"/>
<reference evidence="2" key="2">
    <citation type="journal article" date="2011" name="Stand. Genomic Sci.">
        <title>Complete genome sequence of Weeksella virosa type strain (9751T).</title>
        <authorList>
            <person name="Lang E."/>
            <person name="Teshima H."/>
            <person name="Lucas S."/>
            <person name="Lapidus A."/>
            <person name="Hammon N."/>
            <person name="Deshpande S."/>
            <person name="Nolan M."/>
            <person name="Cheng J."/>
            <person name="Pitluck S."/>
            <person name="Liolios K."/>
            <person name="Pagani I."/>
            <person name="Mikhailova N."/>
            <person name="Ivanova N."/>
            <person name="Mavromatis K."/>
            <person name="Pati A."/>
            <person name="Tapia R."/>
            <person name="Han C."/>
            <person name="Goodwin L."/>
            <person name="Chen A."/>
            <person name="Palaniappan K."/>
            <person name="Land M."/>
            <person name="Hauser L."/>
            <person name="Chang Y."/>
            <person name="Jeffries C."/>
            <person name="Brambilla E."/>
            <person name="Kopitz M."/>
            <person name="Rohde M."/>
            <person name="Goker M."/>
            <person name="Tindall B."/>
            <person name="Detter J."/>
            <person name="Woyke T."/>
            <person name="Bristow J."/>
            <person name="Eisen J."/>
            <person name="Markowitz V."/>
            <person name="Hugenholtz P."/>
            <person name="Klenk H."/>
            <person name="Kyrpides N."/>
        </authorList>
    </citation>
    <scope>NUCLEOTIDE SEQUENCE [LARGE SCALE GENOMIC DNA]</scope>
    <source>
        <strain evidence="2">ATCC 43766 / DSM 16922 / JCM 21250 / NBRC 16016 / NCTC 11634 / CL345/78</strain>
    </source>
</reference>
<dbReference type="STRING" id="865938.Weevi_0704"/>
<dbReference type="AlphaFoldDB" id="F0P0D5"/>
<dbReference type="Proteomes" id="UP000008641">
    <property type="component" value="Chromosome"/>
</dbReference>
<dbReference type="RefSeq" id="WP_013597810.1">
    <property type="nucleotide sequence ID" value="NC_015144.1"/>
</dbReference>
<reference evidence="1 2" key="1">
    <citation type="journal article" date="2011" name="Stand. Genomic Sci.">
        <title>Complete genome sequence of Weeksella virosa type strain (9751).</title>
        <authorList>
            <person name="Lang E."/>
            <person name="Teshima H."/>
            <person name="Lucas S."/>
            <person name="Lapidus A."/>
            <person name="Hammon N."/>
            <person name="Deshpande S."/>
            <person name="Nolan M."/>
            <person name="Cheng J.F."/>
            <person name="Pitluck S."/>
            <person name="Liolios K."/>
            <person name="Pagani I."/>
            <person name="Mikhailova N."/>
            <person name="Ivanova N."/>
            <person name="Mavromatis K."/>
            <person name="Pati A."/>
            <person name="Tapia R."/>
            <person name="Han C."/>
            <person name="Goodwin L."/>
            <person name="Chen A."/>
            <person name="Palaniappan K."/>
            <person name="Land M."/>
            <person name="Hauser L."/>
            <person name="Chang Y.J."/>
            <person name="Jeffries C.D."/>
            <person name="Brambilla E.M."/>
            <person name="Kopitz M."/>
            <person name="Rohde M."/>
            <person name="Goker M."/>
            <person name="Tindall B.J."/>
            <person name="Detter J.C."/>
            <person name="Woyke T."/>
            <person name="Bristow J."/>
            <person name="Eisen J.A."/>
            <person name="Markowitz V."/>
            <person name="Hugenholtz P."/>
            <person name="Klenk H.P."/>
            <person name="Kyrpides N.C."/>
        </authorList>
    </citation>
    <scope>NUCLEOTIDE SEQUENCE [LARGE SCALE GENOMIC DNA]</scope>
    <source>
        <strain evidence="2">ATCC 43766 / DSM 16922 / JCM 21250 / NBRC 16016 / NCTC 11634 / CL345/78</strain>
    </source>
</reference>
<protein>
    <submittedName>
        <fullName evidence="1">Uncharacterized protein</fullName>
    </submittedName>
</protein>
<keyword evidence="2" id="KW-1185">Reference proteome</keyword>
<organism evidence="1 2">
    <name type="scientific">Weeksella virosa (strain ATCC 43766 / DSM 16922 / JCM 21250 / CCUG 30538 / CDC 9751 / IAM 14551 / NBRC 16016 / NCTC 11634 / CL345/78)</name>
    <dbReference type="NCBI Taxonomy" id="865938"/>
    <lineage>
        <taxon>Bacteria</taxon>
        <taxon>Pseudomonadati</taxon>
        <taxon>Bacteroidota</taxon>
        <taxon>Flavobacteriia</taxon>
        <taxon>Flavobacteriales</taxon>
        <taxon>Weeksellaceae</taxon>
        <taxon>Weeksella</taxon>
    </lineage>
</organism>
<gene>
    <name evidence="1" type="ordered locus">Weevi_0704</name>
</gene>
<dbReference type="OrthoDB" id="1440054at2"/>
<dbReference type="EMBL" id="CP002455">
    <property type="protein sequence ID" value="ADX67419.1"/>
    <property type="molecule type" value="Genomic_DNA"/>
</dbReference>
<evidence type="ECO:0000313" key="1">
    <source>
        <dbReference type="EMBL" id="ADX67419.1"/>
    </source>
</evidence>
<evidence type="ECO:0000313" key="2">
    <source>
        <dbReference type="Proteomes" id="UP000008641"/>
    </source>
</evidence>